<keyword evidence="2" id="KW-1185">Reference proteome</keyword>
<reference evidence="1" key="1">
    <citation type="submission" date="2022-03" db="EMBL/GenBank/DDBJ databases">
        <authorList>
            <person name="Brunel B."/>
        </authorList>
    </citation>
    <scope>NUCLEOTIDE SEQUENCE</scope>
    <source>
        <strain evidence="1">STM4922sample</strain>
    </source>
</reference>
<accession>A0ABM9ECY6</accession>
<comment type="caution">
    <text evidence="1">The sequence shown here is derived from an EMBL/GenBank/DDBJ whole genome shotgun (WGS) entry which is preliminary data.</text>
</comment>
<evidence type="ECO:0000313" key="1">
    <source>
        <dbReference type="EMBL" id="CAH2407164.1"/>
    </source>
</evidence>
<gene>
    <name evidence="1" type="ORF">MES4922_60128</name>
</gene>
<dbReference type="InterPro" id="IPR014710">
    <property type="entry name" value="RmlC-like_jellyroll"/>
</dbReference>
<dbReference type="Gene3D" id="2.60.120.10">
    <property type="entry name" value="Jelly Rolls"/>
    <property type="match status" value="1"/>
</dbReference>
<organism evidence="1 2">
    <name type="scientific">Mesorhizobium ventifaucium</name>
    <dbReference type="NCBI Taxonomy" id="666020"/>
    <lineage>
        <taxon>Bacteria</taxon>
        <taxon>Pseudomonadati</taxon>
        <taxon>Pseudomonadota</taxon>
        <taxon>Alphaproteobacteria</taxon>
        <taxon>Hyphomicrobiales</taxon>
        <taxon>Phyllobacteriaceae</taxon>
        <taxon>Mesorhizobium</taxon>
    </lineage>
</organism>
<proteinExistence type="predicted"/>
<evidence type="ECO:0000313" key="2">
    <source>
        <dbReference type="Proteomes" id="UP001152604"/>
    </source>
</evidence>
<dbReference type="Proteomes" id="UP001152604">
    <property type="component" value="Unassembled WGS sequence"/>
</dbReference>
<evidence type="ECO:0008006" key="3">
    <source>
        <dbReference type="Google" id="ProtNLM"/>
    </source>
</evidence>
<sequence length="135" mass="14896">MEEKMVITTGTINQIDPAQWDPALDAVAAAPANHKVLFENDNLRVLEVTLLADEEEPIHHHRWPSIFVFDSVGGPIHDICPDGTVLPDNRDVIRAIEAWDGKGCLVVHPMAPQPAGRVLNKSGKLIHGIRIEMKC</sequence>
<name>A0ABM9ECY6_9HYPH</name>
<protein>
    <recommendedName>
        <fullName evidence="3">Cupin</fullName>
    </recommendedName>
</protein>
<dbReference type="EMBL" id="CAKXZS010000056">
    <property type="protein sequence ID" value="CAH2407164.1"/>
    <property type="molecule type" value="Genomic_DNA"/>
</dbReference>